<dbReference type="EMBL" id="BAABGM010000001">
    <property type="protein sequence ID" value="GAA4396511.1"/>
    <property type="molecule type" value="Genomic_DNA"/>
</dbReference>
<comment type="caution">
    <text evidence="2">The sequence shown here is derived from an EMBL/GenBank/DDBJ whole genome shotgun (WGS) entry which is preliminary data.</text>
</comment>
<evidence type="ECO:0000256" key="1">
    <source>
        <dbReference type="ARBA" id="ARBA00007068"/>
    </source>
</evidence>
<dbReference type="Proteomes" id="UP001500945">
    <property type="component" value="Unassembled WGS sequence"/>
</dbReference>
<comment type="similarity">
    <text evidence="1">Belongs to the peptidase S58 family.</text>
</comment>
<dbReference type="PANTHER" id="PTHR36512">
    <property type="entry name" value="D-AMINOPEPTIDASE"/>
    <property type="match status" value="1"/>
</dbReference>
<evidence type="ECO:0000313" key="2">
    <source>
        <dbReference type="EMBL" id="GAA4396511.1"/>
    </source>
</evidence>
<evidence type="ECO:0000313" key="3">
    <source>
        <dbReference type="Proteomes" id="UP001500945"/>
    </source>
</evidence>
<dbReference type="Pfam" id="PF03576">
    <property type="entry name" value="Peptidase_S58"/>
    <property type="match status" value="1"/>
</dbReference>
<keyword evidence="3" id="KW-1185">Reference proteome</keyword>
<dbReference type="PANTHER" id="PTHR36512:SF3">
    <property type="entry name" value="BLR5678 PROTEIN"/>
    <property type="match status" value="1"/>
</dbReference>
<dbReference type="SUPFAM" id="SSF56266">
    <property type="entry name" value="DmpA/ArgJ-like"/>
    <property type="match status" value="1"/>
</dbReference>
<proteinExistence type="inferred from homology"/>
<gene>
    <name evidence="2" type="ORF">GCM10023168_00450</name>
</gene>
<dbReference type="InterPro" id="IPR016117">
    <property type="entry name" value="ArgJ-like_dom_sf"/>
</dbReference>
<name>A0ABP8JV49_9MICO</name>
<dbReference type="Gene3D" id="3.60.70.12">
    <property type="entry name" value="L-amino peptidase D-ALA esterase/amidase"/>
    <property type="match status" value="1"/>
</dbReference>
<sequence>MLGPVQPGAWNAITDVEGVRVGHATRDEPGWLTGVTVVVAPPGTVGGVDVRGGGPGTRETDLLDPSRSVDTVDAVVVAGGSAFGLASADGVMAGLWQDGLGWPVGTQPHEVVPIVPAAILFDLGRGGDWSHHPGRDDGLAAYRSATSGPVTEGSVGAGTGAMTGGLRGGVGTASVVLSSGATVGALVVVNAVGSAWDLAGSLLARPLLTDAEAAALPDPDPAAAAAHRVEQEAALAALVAGAATTLGVVATDAVLTKSGCRALAGVAHDGFARALTPVHTTFDGDAVFALSTGTGPQPSRVELVELQTAAADTVARAIARGVLAATSVDRAADGGVALRSYRDALTRHPG</sequence>
<organism evidence="2 3">
    <name type="scientific">Fodinibacter luteus</name>
    <dbReference type="NCBI Taxonomy" id="552064"/>
    <lineage>
        <taxon>Bacteria</taxon>
        <taxon>Bacillati</taxon>
        <taxon>Actinomycetota</taxon>
        <taxon>Actinomycetes</taxon>
        <taxon>Micrococcales</taxon>
        <taxon>Intrasporangiaceae</taxon>
        <taxon>Fodinibacter (ex Wang et al. 2009)</taxon>
    </lineage>
</organism>
<reference evidence="3" key="1">
    <citation type="journal article" date="2019" name="Int. J. Syst. Evol. Microbiol.">
        <title>The Global Catalogue of Microorganisms (GCM) 10K type strain sequencing project: providing services to taxonomists for standard genome sequencing and annotation.</title>
        <authorList>
            <consortium name="The Broad Institute Genomics Platform"/>
            <consortium name="The Broad Institute Genome Sequencing Center for Infectious Disease"/>
            <person name="Wu L."/>
            <person name="Ma J."/>
        </authorList>
    </citation>
    <scope>NUCLEOTIDE SEQUENCE [LARGE SCALE GENOMIC DNA]</scope>
    <source>
        <strain evidence="3">JCM 17809</strain>
    </source>
</reference>
<protein>
    <submittedName>
        <fullName evidence="2">P1 family peptidase</fullName>
    </submittedName>
</protein>
<dbReference type="CDD" id="cd02252">
    <property type="entry name" value="nylC_like"/>
    <property type="match status" value="1"/>
</dbReference>
<dbReference type="InterPro" id="IPR005321">
    <property type="entry name" value="Peptidase_S58_DmpA"/>
</dbReference>
<accession>A0ABP8JV49</accession>